<accession>A0A3A2ZLI1</accession>
<comment type="caution">
    <text evidence="2">The sequence shown here is derived from an EMBL/GenBank/DDBJ whole genome shotgun (WGS) entry which is preliminary data.</text>
</comment>
<name>A0A3A2ZLI1_9EURO</name>
<dbReference type="AlphaFoldDB" id="A0A3A2ZLI1"/>
<keyword evidence="3" id="KW-1185">Reference proteome</keyword>
<protein>
    <submittedName>
        <fullName evidence="2">Uncharacterized protein</fullName>
    </submittedName>
</protein>
<feature type="region of interest" description="Disordered" evidence="1">
    <location>
        <begin position="72"/>
        <end position="98"/>
    </location>
</feature>
<sequence length="98" mass="9893">MANGISNYNPLQVDTNAANGNVSQIPVSDVPGSSRVANVEPTQATPTLEVALLAGFDERSVTNVTQLVEPVPASASSATTLDHLGGEVLSNGSCKGTA</sequence>
<organism evidence="2 3">
    <name type="scientific">Aspergillus sclerotialis</name>
    <dbReference type="NCBI Taxonomy" id="2070753"/>
    <lineage>
        <taxon>Eukaryota</taxon>
        <taxon>Fungi</taxon>
        <taxon>Dikarya</taxon>
        <taxon>Ascomycota</taxon>
        <taxon>Pezizomycotina</taxon>
        <taxon>Eurotiomycetes</taxon>
        <taxon>Eurotiomycetidae</taxon>
        <taxon>Eurotiales</taxon>
        <taxon>Aspergillaceae</taxon>
        <taxon>Aspergillus</taxon>
        <taxon>Aspergillus subgen. Polypaecilum</taxon>
    </lineage>
</organism>
<feature type="region of interest" description="Disordered" evidence="1">
    <location>
        <begin position="1"/>
        <end position="37"/>
    </location>
</feature>
<proteinExistence type="predicted"/>
<gene>
    <name evidence="2" type="ORF">PHISCL_03770</name>
</gene>
<evidence type="ECO:0000256" key="1">
    <source>
        <dbReference type="SAM" id="MobiDB-lite"/>
    </source>
</evidence>
<evidence type="ECO:0000313" key="2">
    <source>
        <dbReference type="EMBL" id="RJE23906.1"/>
    </source>
</evidence>
<dbReference type="Proteomes" id="UP000266188">
    <property type="component" value="Unassembled WGS sequence"/>
</dbReference>
<evidence type="ECO:0000313" key="3">
    <source>
        <dbReference type="Proteomes" id="UP000266188"/>
    </source>
</evidence>
<dbReference type="EMBL" id="MVGC01000101">
    <property type="protein sequence ID" value="RJE23906.1"/>
    <property type="molecule type" value="Genomic_DNA"/>
</dbReference>
<feature type="compositionally biased region" description="Polar residues" evidence="1">
    <location>
        <begin position="1"/>
        <end position="26"/>
    </location>
</feature>
<reference evidence="3" key="1">
    <citation type="submission" date="2017-02" db="EMBL/GenBank/DDBJ databases">
        <authorList>
            <person name="Tafer H."/>
            <person name="Lopandic K."/>
        </authorList>
    </citation>
    <scope>NUCLEOTIDE SEQUENCE [LARGE SCALE GENOMIC DNA]</scope>
    <source>
        <strain evidence="3">CBS 366.77</strain>
    </source>
</reference>